<comment type="caution">
    <text evidence="2">The sequence shown here is derived from an EMBL/GenBank/DDBJ whole genome shotgun (WGS) entry which is preliminary data.</text>
</comment>
<name>A0A0G0KGA5_9BACT</name>
<feature type="transmembrane region" description="Helical" evidence="1">
    <location>
        <begin position="145"/>
        <end position="165"/>
    </location>
</feature>
<feature type="transmembrane region" description="Helical" evidence="1">
    <location>
        <begin position="7"/>
        <end position="25"/>
    </location>
</feature>
<sequence length="665" mass="75249">MIVLKKILPVIILAALVSVFFWKVLLKGMVPFPGDLLIGAYYPWLEYKWGFVAGVPVKNGLISDVFSEIYIWKYLVAESFKLGQWPLWNPHVFSGFPLLAAFSGGALYFLNLLMLFGPHGWSAMVIIQVLGTGIPMYWFLSQREFSKTASLAGAIAFAFSASMMIRLEWNSAGHVMMWTTVMMSVIETYFRKTRRAAVLLPLIIFLSVTAGHFQTMLYGFVLVGSYAIFRAVEAKKVKRLLELGIYAIFGLIISSVQLLPTANLMKKSVRFVEAAAAQDNYGLLPLNKLITMLAPDFYGNPGTGNYWGFLNYSETIFYPGILGIIALLWAGLNTKKLSRFSKFFFWLSIVSIILAFDNPIGKLVYEFKVPFLSTGYAARIAVLLMFSTATLISTWVDRFSKMKIKEAILPLIILAGAAVIGYCVSEYGRSVFMIDSELMSDWLKRMVVIKRNLILPSLLILGITGLIVLRKWSMAKYLIILIVVADLFRFGWKYNPFVVKEWVYPDTEVTSFLSTQPGLFRVESQKGPVLPANTWTMYGLYSASAEYSRVLNRGNSATRYSTLEKYNSQDLGEFNVKYLLIDKEFPGLYENGLRRWKLAFDTEKISVYENPDFKERIEWQGEGQGEVKALTYSPNKISLSYFSAGNGEIIIRDSWDEGWKARVNG</sequence>
<feature type="transmembrane region" description="Helical" evidence="1">
    <location>
        <begin position="240"/>
        <end position="259"/>
    </location>
</feature>
<keyword evidence="1" id="KW-0812">Transmembrane</keyword>
<feature type="non-terminal residue" evidence="2">
    <location>
        <position position="665"/>
    </location>
</feature>
<evidence type="ECO:0000313" key="2">
    <source>
        <dbReference type="EMBL" id="KKQ48229.1"/>
    </source>
</evidence>
<dbReference type="InterPro" id="IPR018580">
    <property type="entry name" value="Uncharacterised_YfhO"/>
</dbReference>
<dbReference type="EMBL" id="LBTX01000041">
    <property type="protein sequence ID" value="KKQ48229.1"/>
    <property type="molecule type" value="Genomic_DNA"/>
</dbReference>
<keyword evidence="1" id="KW-0472">Membrane</keyword>
<feature type="transmembrane region" description="Helical" evidence="1">
    <location>
        <begin position="316"/>
        <end position="332"/>
    </location>
</feature>
<gene>
    <name evidence="2" type="ORF">US68_C0041G0007</name>
</gene>
<keyword evidence="1" id="KW-1133">Transmembrane helix</keyword>
<feature type="transmembrane region" description="Helical" evidence="1">
    <location>
        <begin position="376"/>
        <end position="396"/>
    </location>
</feature>
<evidence type="ECO:0000256" key="1">
    <source>
        <dbReference type="SAM" id="Phobius"/>
    </source>
</evidence>
<organism evidence="2 3">
    <name type="scientific">Candidatus Shapirobacteria bacterium GW2011_GWE1_38_10</name>
    <dbReference type="NCBI Taxonomy" id="1618488"/>
    <lineage>
        <taxon>Bacteria</taxon>
        <taxon>Candidatus Shapironibacteriota</taxon>
    </lineage>
</organism>
<accession>A0A0G0KGA5</accession>
<feature type="transmembrane region" description="Helical" evidence="1">
    <location>
        <begin position="202"/>
        <end position="228"/>
    </location>
</feature>
<protein>
    <recommendedName>
        <fullName evidence="4">YfhO family protein</fullName>
    </recommendedName>
</protein>
<dbReference type="PANTHER" id="PTHR38454">
    <property type="entry name" value="INTEGRAL MEMBRANE PROTEIN-RELATED"/>
    <property type="match status" value="1"/>
</dbReference>
<evidence type="ECO:0000313" key="3">
    <source>
        <dbReference type="Proteomes" id="UP000034231"/>
    </source>
</evidence>
<dbReference type="AlphaFoldDB" id="A0A0G0KGA5"/>
<feature type="transmembrane region" description="Helical" evidence="1">
    <location>
        <begin position="120"/>
        <end position="139"/>
    </location>
</feature>
<dbReference type="Proteomes" id="UP000034231">
    <property type="component" value="Unassembled WGS sequence"/>
</dbReference>
<evidence type="ECO:0008006" key="4">
    <source>
        <dbReference type="Google" id="ProtNLM"/>
    </source>
</evidence>
<feature type="transmembrane region" description="Helical" evidence="1">
    <location>
        <begin position="92"/>
        <end position="113"/>
    </location>
</feature>
<feature type="transmembrane region" description="Helical" evidence="1">
    <location>
        <begin position="448"/>
        <end position="468"/>
    </location>
</feature>
<feature type="transmembrane region" description="Helical" evidence="1">
    <location>
        <begin position="408"/>
        <end position="428"/>
    </location>
</feature>
<dbReference type="PANTHER" id="PTHR38454:SF1">
    <property type="entry name" value="INTEGRAL MEMBRANE PROTEIN"/>
    <property type="match status" value="1"/>
</dbReference>
<proteinExistence type="predicted"/>
<reference evidence="2 3" key="1">
    <citation type="journal article" date="2015" name="Nature">
        <title>rRNA introns, odd ribosomes, and small enigmatic genomes across a large radiation of phyla.</title>
        <authorList>
            <person name="Brown C.T."/>
            <person name="Hug L.A."/>
            <person name="Thomas B.C."/>
            <person name="Sharon I."/>
            <person name="Castelle C.J."/>
            <person name="Singh A."/>
            <person name="Wilkins M.J."/>
            <person name="Williams K.H."/>
            <person name="Banfield J.F."/>
        </authorList>
    </citation>
    <scope>NUCLEOTIDE SEQUENCE [LARGE SCALE GENOMIC DNA]</scope>
</reference>
<feature type="transmembrane region" description="Helical" evidence="1">
    <location>
        <begin position="344"/>
        <end position="364"/>
    </location>
</feature>